<dbReference type="EMBL" id="JBHSZI010000001">
    <property type="protein sequence ID" value="MFC7058097.1"/>
    <property type="molecule type" value="Genomic_DNA"/>
</dbReference>
<evidence type="ECO:0000313" key="2">
    <source>
        <dbReference type="Proteomes" id="UP001596445"/>
    </source>
</evidence>
<dbReference type="Proteomes" id="UP001596445">
    <property type="component" value="Unassembled WGS sequence"/>
</dbReference>
<comment type="caution">
    <text evidence="1">The sequence shown here is derived from an EMBL/GenBank/DDBJ whole genome shotgun (WGS) entry which is preliminary data.</text>
</comment>
<evidence type="ECO:0008006" key="3">
    <source>
        <dbReference type="Google" id="ProtNLM"/>
    </source>
</evidence>
<dbReference type="GeneID" id="76630058"/>
<dbReference type="PANTHER" id="PTHR42200">
    <property type="entry name" value="ARCHAEAL FLAGELLA-RELATED PROTEIN F-RELATED"/>
    <property type="match status" value="1"/>
</dbReference>
<gene>
    <name evidence="1" type="ORF">ACFQQG_07825</name>
</gene>
<dbReference type="Pfam" id="PF01917">
    <property type="entry name" value="Flagellin_arch-type"/>
    <property type="match status" value="1"/>
</dbReference>
<organism evidence="1 2">
    <name type="scientific">Halovenus salina</name>
    <dbReference type="NCBI Taxonomy" id="1510225"/>
    <lineage>
        <taxon>Archaea</taxon>
        <taxon>Methanobacteriati</taxon>
        <taxon>Methanobacteriota</taxon>
        <taxon>Stenosarchaea group</taxon>
        <taxon>Halobacteria</taxon>
        <taxon>Halobacteriales</taxon>
        <taxon>Haloarculaceae</taxon>
        <taxon>Halovenus</taxon>
    </lineage>
</organism>
<sequence>MGFSVSGAAALIFLSLFVAFGALYTATDNSFQQVADAQDDQTDRALETKNSGIELVSAVYDSGTNELTVTANNTGSTTLSLDGTSLLVDNEYETGWEANASVDGNNNTDLWQPGETVTITVNATSQPDSVSLTTPSGISVAAEVTT</sequence>
<dbReference type="PANTHER" id="PTHR42200:SF2">
    <property type="entry name" value="ARCHAEAL FLAGELLA-RELATED PROTEIN F"/>
    <property type="match status" value="1"/>
</dbReference>
<reference evidence="1 2" key="1">
    <citation type="journal article" date="2019" name="Int. J. Syst. Evol. Microbiol.">
        <title>The Global Catalogue of Microorganisms (GCM) 10K type strain sequencing project: providing services to taxonomists for standard genome sequencing and annotation.</title>
        <authorList>
            <consortium name="The Broad Institute Genomics Platform"/>
            <consortium name="The Broad Institute Genome Sequencing Center for Infectious Disease"/>
            <person name="Wu L."/>
            <person name="Ma J."/>
        </authorList>
    </citation>
    <scope>NUCLEOTIDE SEQUENCE [LARGE SCALE GENOMIC DNA]</scope>
    <source>
        <strain evidence="1 2">JCM 30072</strain>
    </source>
</reference>
<dbReference type="AlphaFoldDB" id="A0ABD5W2D0"/>
<name>A0ABD5W2D0_9EURY</name>
<evidence type="ECO:0000313" key="1">
    <source>
        <dbReference type="EMBL" id="MFC7058097.1"/>
    </source>
</evidence>
<keyword evidence="2" id="KW-1185">Reference proteome</keyword>
<dbReference type="RefSeq" id="WP_267163903.1">
    <property type="nucleotide sequence ID" value="NZ_CP112972.1"/>
</dbReference>
<dbReference type="InterPro" id="IPR002774">
    <property type="entry name" value="Flagellin_arc-type"/>
</dbReference>
<proteinExistence type="predicted"/>
<protein>
    <recommendedName>
        <fullName evidence="3">Flagellar protein FlaF</fullName>
    </recommendedName>
</protein>
<accession>A0ABD5W2D0</accession>